<dbReference type="SUPFAM" id="SSF53474">
    <property type="entry name" value="alpha/beta-Hydrolases"/>
    <property type="match status" value="1"/>
</dbReference>
<dbReference type="InterPro" id="IPR000073">
    <property type="entry name" value="AB_hydrolase_1"/>
</dbReference>
<accession>A0ABV6A3G9</accession>
<dbReference type="GO" id="GO:0016787">
    <property type="term" value="F:hydrolase activity"/>
    <property type="evidence" value="ECO:0007669"/>
    <property type="project" value="UniProtKB-KW"/>
</dbReference>
<dbReference type="PANTHER" id="PTHR43433:SF5">
    <property type="entry name" value="AB HYDROLASE-1 DOMAIN-CONTAINING PROTEIN"/>
    <property type="match status" value="1"/>
</dbReference>
<dbReference type="InterPro" id="IPR029058">
    <property type="entry name" value="AB_hydrolase_fold"/>
</dbReference>
<proteinExistence type="predicted"/>
<dbReference type="InterPro" id="IPR050471">
    <property type="entry name" value="AB_hydrolase"/>
</dbReference>
<reference evidence="2 3" key="1">
    <citation type="submission" date="2024-09" db="EMBL/GenBank/DDBJ databases">
        <authorList>
            <person name="Sun Q."/>
            <person name="Mori K."/>
        </authorList>
    </citation>
    <scope>NUCLEOTIDE SEQUENCE [LARGE SCALE GENOMIC DNA]</scope>
    <source>
        <strain evidence="2 3">TBRC 7907</strain>
    </source>
</reference>
<feature type="domain" description="AB hydrolase-1" evidence="1">
    <location>
        <begin position="2"/>
        <end position="99"/>
    </location>
</feature>
<keyword evidence="3" id="KW-1185">Reference proteome</keyword>
<protein>
    <submittedName>
        <fullName evidence="2">Alpha/beta fold hydrolase</fullName>
    </submittedName>
</protein>
<dbReference type="Pfam" id="PF00561">
    <property type="entry name" value="Abhydrolase_1"/>
    <property type="match status" value="1"/>
</dbReference>
<sequence>MVFEGGLAASRSYWALVQPAVAAGAHSVVYDRSGLGRSAPDPHPRTLRRLADDLGDLLDHLGHGPYVLVGHSWGGPAVRLAAAAAPERIAGLVLVDPTDEACDLFFTNTMRRVEKVGQVASAALARVGLLKLAYRGLISALPTDAGKDMLAEGFSVGTMRTRAAELASVPSDLTDLRENPPHLPDVPVTVISGGRTSPGLHKRIRTAADASHEYRAQQSPQGRHVYANQSGHMVPVTEPGLIATEIMRLLQ</sequence>
<evidence type="ECO:0000313" key="3">
    <source>
        <dbReference type="Proteomes" id="UP001589693"/>
    </source>
</evidence>
<dbReference type="RefSeq" id="WP_377858346.1">
    <property type="nucleotide sequence ID" value="NZ_JBHLZU010000023.1"/>
</dbReference>
<dbReference type="Proteomes" id="UP001589693">
    <property type="component" value="Unassembled WGS sequence"/>
</dbReference>
<organism evidence="2 3">
    <name type="scientific">Allokutzneria oryzae</name>
    <dbReference type="NCBI Taxonomy" id="1378989"/>
    <lineage>
        <taxon>Bacteria</taxon>
        <taxon>Bacillati</taxon>
        <taxon>Actinomycetota</taxon>
        <taxon>Actinomycetes</taxon>
        <taxon>Pseudonocardiales</taxon>
        <taxon>Pseudonocardiaceae</taxon>
        <taxon>Allokutzneria</taxon>
    </lineage>
</organism>
<keyword evidence="2" id="KW-0378">Hydrolase</keyword>
<comment type="caution">
    <text evidence="2">The sequence shown here is derived from an EMBL/GenBank/DDBJ whole genome shotgun (WGS) entry which is preliminary data.</text>
</comment>
<evidence type="ECO:0000259" key="1">
    <source>
        <dbReference type="Pfam" id="PF00561"/>
    </source>
</evidence>
<dbReference type="Gene3D" id="3.40.50.1820">
    <property type="entry name" value="alpha/beta hydrolase"/>
    <property type="match status" value="1"/>
</dbReference>
<dbReference type="PANTHER" id="PTHR43433">
    <property type="entry name" value="HYDROLASE, ALPHA/BETA FOLD FAMILY PROTEIN"/>
    <property type="match status" value="1"/>
</dbReference>
<evidence type="ECO:0000313" key="2">
    <source>
        <dbReference type="EMBL" id="MFB9907707.1"/>
    </source>
</evidence>
<gene>
    <name evidence="2" type="ORF">ACFFQA_27550</name>
</gene>
<dbReference type="EMBL" id="JBHLZU010000023">
    <property type="protein sequence ID" value="MFB9907707.1"/>
    <property type="molecule type" value="Genomic_DNA"/>
</dbReference>
<name>A0ABV6A3G9_9PSEU</name>